<evidence type="ECO:0000313" key="2">
    <source>
        <dbReference type="Proteomes" id="UP001279660"/>
    </source>
</evidence>
<organism evidence="1 2">
    <name type="scientific">Sphingomonas echinoides</name>
    <dbReference type="NCBI Taxonomy" id="59803"/>
    <lineage>
        <taxon>Bacteria</taxon>
        <taxon>Pseudomonadati</taxon>
        <taxon>Pseudomonadota</taxon>
        <taxon>Alphaproteobacteria</taxon>
        <taxon>Sphingomonadales</taxon>
        <taxon>Sphingomonadaceae</taxon>
        <taxon>Sphingomonas</taxon>
    </lineage>
</organism>
<reference evidence="1 2" key="1">
    <citation type="submission" date="2023-11" db="EMBL/GenBank/DDBJ databases">
        <title>MicrobeMod: A computational toolkit for identifying prokaryotic methylation and restriction-modification with nanopore sequencing.</title>
        <authorList>
            <person name="Crits-Christoph A."/>
            <person name="Kang S.C."/>
            <person name="Lee H."/>
            <person name="Ostrov N."/>
        </authorList>
    </citation>
    <scope>NUCLEOTIDE SEQUENCE [LARGE SCALE GENOMIC DNA]</scope>
    <source>
        <strain evidence="1 2">ATCC 14820</strain>
    </source>
</reference>
<gene>
    <name evidence="1" type="ORF">SIL82_06745</name>
</gene>
<sequence>MSTKLQAIGCRHRAHGLHIGVRAQDLHPAFWPLQQRPNGVAACASDTKDDHTAVRVPRVLTERHIDTPENRIS</sequence>
<name>A0ABU4PLL0_9SPHN</name>
<proteinExistence type="predicted"/>
<accession>A0ABU4PLL0</accession>
<dbReference type="RefSeq" id="WP_245535642.1">
    <property type="nucleotide sequence ID" value="NZ_JAWXXV010000001.1"/>
</dbReference>
<comment type="caution">
    <text evidence="1">The sequence shown here is derived from an EMBL/GenBank/DDBJ whole genome shotgun (WGS) entry which is preliminary data.</text>
</comment>
<protein>
    <submittedName>
        <fullName evidence="1">Uncharacterized protein</fullName>
    </submittedName>
</protein>
<keyword evidence="2" id="KW-1185">Reference proteome</keyword>
<dbReference type="EMBL" id="JAWXXV010000001">
    <property type="protein sequence ID" value="MDX5983952.1"/>
    <property type="molecule type" value="Genomic_DNA"/>
</dbReference>
<dbReference type="Proteomes" id="UP001279660">
    <property type="component" value="Unassembled WGS sequence"/>
</dbReference>
<evidence type="ECO:0000313" key="1">
    <source>
        <dbReference type="EMBL" id="MDX5983952.1"/>
    </source>
</evidence>